<comment type="function">
    <text evidence="5">NAD-dependent protein deacetylase which modulates the activities of several enzymes which are inactive in their acetylated form.</text>
</comment>
<comment type="caution">
    <text evidence="9">The sequence shown here is derived from an EMBL/GenBank/DDBJ whole genome shotgun (WGS) entry which is preliminary data.</text>
</comment>
<feature type="binding site" evidence="5 6">
    <location>
        <position position="216"/>
    </location>
    <ligand>
        <name>Zn(2+)</name>
        <dbReference type="ChEBI" id="CHEBI:29105"/>
    </ligand>
</feature>
<feature type="binding site" evidence="5">
    <location>
        <begin position="58"/>
        <end position="78"/>
    </location>
    <ligand>
        <name>NAD(+)</name>
        <dbReference type="ChEBI" id="CHEBI:57540"/>
    </ligand>
</feature>
<comment type="similarity">
    <text evidence="5">Belongs to the sirtuin family. Class II subfamily.</text>
</comment>
<evidence type="ECO:0000313" key="9">
    <source>
        <dbReference type="EMBL" id="MFC5885715.1"/>
    </source>
</evidence>
<dbReference type="SUPFAM" id="SSF52467">
    <property type="entry name" value="DHS-like NAD/FAD-binding domain"/>
    <property type="match status" value="1"/>
</dbReference>
<dbReference type="InterPro" id="IPR026590">
    <property type="entry name" value="Ssirtuin_cat_dom"/>
</dbReference>
<dbReference type="InterPro" id="IPR029035">
    <property type="entry name" value="DHS-like_NAD/FAD-binding_dom"/>
</dbReference>
<dbReference type="PROSITE" id="PS50305">
    <property type="entry name" value="SIRTUIN"/>
    <property type="match status" value="1"/>
</dbReference>
<feature type="binding site" evidence="5 6">
    <location>
        <position position="213"/>
    </location>
    <ligand>
        <name>Zn(2+)</name>
        <dbReference type="ChEBI" id="CHEBI:29105"/>
    </ligand>
</feature>
<comment type="cofactor">
    <cofactor evidence="5">
        <name>Zn(2+)</name>
        <dbReference type="ChEBI" id="CHEBI:29105"/>
    </cofactor>
    <text evidence="5">Binds 1 zinc ion per subunit.</text>
</comment>
<protein>
    <recommendedName>
        <fullName evidence="5">NAD-dependent protein deacetylase</fullName>
        <ecNumber evidence="5">2.3.1.286</ecNumber>
    </recommendedName>
    <alternativeName>
        <fullName evidence="5">Regulatory protein SIR2 homolog</fullName>
    </alternativeName>
</protein>
<proteinExistence type="inferred from homology"/>
<dbReference type="HAMAP" id="MF_01967">
    <property type="entry name" value="Sirtuin_ClassII"/>
    <property type="match status" value="1"/>
</dbReference>
<gene>
    <name evidence="5" type="primary">cobB</name>
    <name evidence="9" type="ORF">ACFP0N_12125</name>
</gene>
<feature type="active site" description="Proton acceptor" evidence="5 6">
    <location>
        <position position="154"/>
    </location>
</feature>
<feature type="region of interest" description="Disordered" evidence="7">
    <location>
        <begin position="309"/>
        <end position="330"/>
    </location>
</feature>
<dbReference type="NCBIfam" id="NF003738">
    <property type="entry name" value="PRK05333.1"/>
    <property type="match status" value="1"/>
</dbReference>
<feature type="binding site" evidence="5">
    <location>
        <begin position="279"/>
        <end position="281"/>
    </location>
    <ligand>
        <name>NAD(+)</name>
        <dbReference type="ChEBI" id="CHEBI:57540"/>
    </ligand>
</feature>
<organism evidence="9 10">
    <name type="scientific">Kitasatospora aburaviensis</name>
    <dbReference type="NCBI Taxonomy" id="67265"/>
    <lineage>
        <taxon>Bacteria</taxon>
        <taxon>Bacillati</taxon>
        <taxon>Actinomycetota</taxon>
        <taxon>Actinomycetes</taxon>
        <taxon>Kitasatosporales</taxon>
        <taxon>Streptomycetaceae</taxon>
        <taxon>Kitasatospora</taxon>
    </lineage>
</organism>
<dbReference type="InterPro" id="IPR050134">
    <property type="entry name" value="NAD-dep_sirtuin_deacylases"/>
</dbReference>
<feature type="region of interest" description="Disordered" evidence="7">
    <location>
        <begin position="1"/>
        <end position="26"/>
    </location>
</feature>
<evidence type="ECO:0000256" key="4">
    <source>
        <dbReference type="ARBA" id="ARBA00023027"/>
    </source>
</evidence>
<feature type="compositionally biased region" description="Pro residues" evidence="7">
    <location>
        <begin position="312"/>
        <end position="324"/>
    </location>
</feature>
<evidence type="ECO:0000256" key="6">
    <source>
        <dbReference type="PROSITE-ProRule" id="PRU00236"/>
    </source>
</evidence>
<feature type="binding site" evidence="5 6">
    <location>
        <position position="162"/>
    </location>
    <ligand>
        <name>Zn(2+)</name>
        <dbReference type="ChEBI" id="CHEBI:29105"/>
    </ligand>
</feature>
<evidence type="ECO:0000256" key="2">
    <source>
        <dbReference type="ARBA" id="ARBA00022723"/>
    </source>
</evidence>
<evidence type="ECO:0000259" key="8">
    <source>
        <dbReference type="PROSITE" id="PS50305"/>
    </source>
</evidence>
<dbReference type="Pfam" id="PF02146">
    <property type="entry name" value="SIR2"/>
    <property type="match status" value="1"/>
</dbReference>
<evidence type="ECO:0000256" key="1">
    <source>
        <dbReference type="ARBA" id="ARBA00022679"/>
    </source>
</evidence>
<dbReference type="EMBL" id="JBHSOD010000011">
    <property type="protein sequence ID" value="MFC5885715.1"/>
    <property type="molecule type" value="Genomic_DNA"/>
</dbReference>
<keyword evidence="5" id="KW-0963">Cytoplasm</keyword>
<comment type="subcellular location">
    <subcellularLocation>
        <location evidence="5">Cytoplasm</location>
    </subcellularLocation>
</comment>
<comment type="catalytic activity">
    <reaction evidence="5">
        <text>N(6)-acetyl-L-lysyl-[protein] + NAD(+) + H2O = 2''-O-acetyl-ADP-D-ribose + nicotinamide + L-lysyl-[protein]</text>
        <dbReference type="Rhea" id="RHEA:43636"/>
        <dbReference type="Rhea" id="RHEA-COMP:9752"/>
        <dbReference type="Rhea" id="RHEA-COMP:10731"/>
        <dbReference type="ChEBI" id="CHEBI:15377"/>
        <dbReference type="ChEBI" id="CHEBI:17154"/>
        <dbReference type="ChEBI" id="CHEBI:29969"/>
        <dbReference type="ChEBI" id="CHEBI:57540"/>
        <dbReference type="ChEBI" id="CHEBI:61930"/>
        <dbReference type="ChEBI" id="CHEBI:83767"/>
        <dbReference type="EC" id="2.3.1.286"/>
    </reaction>
</comment>
<dbReference type="EC" id="2.3.1.286" evidence="5"/>
<feature type="binding site" evidence="5 6">
    <location>
        <position position="165"/>
    </location>
    <ligand>
        <name>Zn(2+)</name>
        <dbReference type="ChEBI" id="CHEBI:29105"/>
    </ligand>
</feature>
<name>A0ABW1EVS0_9ACTN</name>
<feature type="binding site" evidence="5">
    <location>
        <begin position="136"/>
        <end position="139"/>
    </location>
    <ligand>
        <name>NAD(+)</name>
        <dbReference type="ChEBI" id="CHEBI:57540"/>
    </ligand>
</feature>
<evidence type="ECO:0000256" key="5">
    <source>
        <dbReference type="HAMAP-Rule" id="MF_01967"/>
    </source>
</evidence>
<dbReference type="Proteomes" id="UP001596067">
    <property type="component" value="Unassembled WGS sequence"/>
</dbReference>
<dbReference type="PANTHER" id="PTHR11085:SF10">
    <property type="entry name" value="NAD-DEPENDENT PROTEIN DEACYLASE SIRTUIN-5, MITOCHONDRIAL-RELATED"/>
    <property type="match status" value="1"/>
</dbReference>
<dbReference type="RefSeq" id="WP_313767333.1">
    <property type="nucleotide sequence ID" value="NZ_BAAAVH010000011.1"/>
</dbReference>
<sequence length="330" mass="34069">MGAYPTSGESVARRAGPTGGSAAVDGAAAVPGRTAGTGAGLEAVERLLAGRGVVVLSGAGLSTESGIPDYRGATGSRRRGTPMTYQEFTGSEAARRRYWARSHLGWRAIAGAEPNAGHRAVEALRRSGHVSSVITQNVDGLHRAAGTADAVELHGGLDRVVCLGCRRTSARAALDRRLEVLNDGFREAEAPLNPDGDVELADERVAAFRVAACEACGGVLKPDVVFFGEAVPKERVEQCYRLVDAARALLVLGSSLTVLSGLRFVRHAARGGRPVAIVNQGRTRGDDLAVATVALPLGSTLSALAHRLAPPTEAPPTGAPPTGTPPTEGR</sequence>
<dbReference type="PANTHER" id="PTHR11085">
    <property type="entry name" value="NAD-DEPENDENT PROTEIN DEACYLASE SIRTUIN-5, MITOCHONDRIAL-RELATED"/>
    <property type="match status" value="1"/>
</dbReference>
<feature type="domain" description="Deacetylase sirtuin-type" evidence="8">
    <location>
        <begin position="33"/>
        <end position="310"/>
    </location>
</feature>
<feature type="binding site" evidence="5">
    <location>
        <position position="297"/>
    </location>
    <ligand>
        <name>NAD(+)</name>
        <dbReference type="ChEBI" id="CHEBI:57540"/>
    </ligand>
</feature>
<keyword evidence="2 5" id="KW-0479">Metal-binding</keyword>
<evidence type="ECO:0000256" key="3">
    <source>
        <dbReference type="ARBA" id="ARBA00022833"/>
    </source>
</evidence>
<keyword evidence="10" id="KW-1185">Reference proteome</keyword>
<accession>A0ABW1EVS0</accession>
<dbReference type="Gene3D" id="3.30.1600.10">
    <property type="entry name" value="SIR2/SIRT2 'Small Domain"/>
    <property type="match status" value="1"/>
</dbReference>
<dbReference type="InterPro" id="IPR003000">
    <property type="entry name" value="Sirtuin"/>
</dbReference>
<dbReference type="InterPro" id="IPR026591">
    <property type="entry name" value="Sirtuin_cat_small_dom_sf"/>
</dbReference>
<keyword evidence="1 5" id="KW-0808">Transferase</keyword>
<dbReference type="Gene3D" id="3.40.50.1220">
    <property type="entry name" value="TPP-binding domain"/>
    <property type="match status" value="1"/>
</dbReference>
<evidence type="ECO:0000313" key="10">
    <source>
        <dbReference type="Proteomes" id="UP001596067"/>
    </source>
</evidence>
<feature type="binding site" evidence="5">
    <location>
        <begin position="253"/>
        <end position="255"/>
    </location>
    <ligand>
        <name>NAD(+)</name>
        <dbReference type="ChEBI" id="CHEBI:57540"/>
    </ligand>
</feature>
<keyword evidence="3 5" id="KW-0862">Zinc</keyword>
<keyword evidence="4 5" id="KW-0520">NAD</keyword>
<reference evidence="10" key="1">
    <citation type="journal article" date="2019" name="Int. J. Syst. Evol. Microbiol.">
        <title>The Global Catalogue of Microorganisms (GCM) 10K type strain sequencing project: providing services to taxonomists for standard genome sequencing and annotation.</title>
        <authorList>
            <consortium name="The Broad Institute Genomics Platform"/>
            <consortium name="The Broad Institute Genome Sequencing Center for Infectious Disease"/>
            <person name="Wu L."/>
            <person name="Ma J."/>
        </authorList>
    </citation>
    <scope>NUCLEOTIDE SEQUENCE [LARGE SCALE GENOMIC DNA]</scope>
    <source>
        <strain evidence="10">CGMCC 4.1469</strain>
    </source>
</reference>
<evidence type="ECO:0000256" key="7">
    <source>
        <dbReference type="SAM" id="MobiDB-lite"/>
    </source>
</evidence>
<dbReference type="InterPro" id="IPR026587">
    <property type="entry name" value="Sirtuin_class_II"/>
</dbReference>